<dbReference type="GO" id="GO:0003676">
    <property type="term" value="F:nucleic acid binding"/>
    <property type="evidence" value="ECO:0007669"/>
    <property type="project" value="InterPro"/>
</dbReference>
<name>A0A8J4LVC4_9CHLO</name>
<sequence length="160" mass="18238">QTIRTTSRDYLAKRRAVVEHLAPRLTCHGYTALLERLLRTATEGFAWPADHITPVYAGGGLCDVDNMRTLCVACHADVTKAQCKQRAAERQQRRYGTKDIRTFWAASGKAGRWWGGREGKYPSPTRHNLSAHVLTPLTLRVQAFTRRTLSSSLPWWIWFN</sequence>
<dbReference type="PANTHER" id="PTHR45766">
    <property type="entry name" value="DNA ANNEALING HELICASE AND ENDONUCLEASE ZRANB3 FAMILY MEMBER"/>
    <property type="match status" value="1"/>
</dbReference>
<dbReference type="Proteomes" id="UP000722791">
    <property type="component" value="Unassembled WGS sequence"/>
</dbReference>
<feature type="non-terminal residue" evidence="3">
    <location>
        <position position="160"/>
    </location>
</feature>
<evidence type="ECO:0000313" key="3">
    <source>
        <dbReference type="EMBL" id="GIM10930.1"/>
    </source>
</evidence>
<gene>
    <name evidence="3" type="ORF">Vretimale_14466</name>
</gene>
<dbReference type="AlphaFoldDB" id="A0A8J4LVC4"/>
<dbReference type="EMBL" id="BNCQ01000036">
    <property type="protein sequence ID" value="GIM10930.1"/>
    <property type="molecule type" value="Genomic_DNA"/>
</dbReference>
<dbReference type="GO" id="GO:0006281">
    <property type="term" value="P:DNA repair"/>
    <property type="evidence" value="ECO:0007669"/>
    <property type="project" value="TreeGrafter"/>
</dbReference>
<dbReference type="Pfam" id="PF01844">
    <property type="entry name" value="HNH"/>
    <property type="match status" value="1"/>
</dbReference>
<organism evidence="3 4">
    <name type="scientific">Volvox reticuliferus</name>
    <dbReference type="NCBI Taxonomy" id="1737510"/>
    <lineage>
        <taxon>Eukaryota</taxon>
        <taxon>Viridiplantae</taxon>
        <taxon>Chlorophyta</taxon>
        <taxon>core chlorophytes</taxon>
        <taxon>Chlorophyceae</taxon>
        <taxon>CS clade</taxon>
        <taxon>Chlamydomonadales</taxon>
        <taxon>Volvocaceae</taxon>
        <taxon>Volvox</taxon>
    </lineage>
</organism>
<protein>
    <recommendedName>
        <fullName evidence="2">HNH domain-containing protein</fullName>
    </recommendedName>
</protein>
<dbReference type="GO" id="GO:0004519">
    <property type="term" value="F:endonuclease activity"/>
    <property type="evidence" value="ECO:0007669"/>
    <property type="project" value="InterPro"/>
</dbReference>
<proteinExistence type="predicted"/>
<evidence type="ECO:0000259" key="2">
    <source>
        <dbReference type="Pfam" id="PF01844"/>
    </source>
</evidence>
<dbReference type="InterPro" id="IPR003615">
    <property type="entry name" value="HNH_nuc"/>
</dbReference>
<comment type="caution">
    <text evidence="3">The sequence shown here is derived from an EMBL/GenBank/DDBJ whole genome shotgun (WGS) entry which is preliminary data.</text>
</comment>
<keyword evidence="1" id="KW-0378">Hydrolase</keyword>
<feature type="domain" description="HNH" evidence="2">
    <location>
        <begin position="49"/>
        <end position="78"/>
    </location>
</feature>
<dbReference type="CDD" id="cd00085">
    <property type="entry name" value="HNHc"/>
    <property type="match status" value="1"/>
</dbReference>
<dbReference type="InterPro" id="IPR002711">
    <property type="entry name" value="HNH"/>
</dbReference>
<accession>A0A8J4LVC4</accession>
<dbReference type="Gene3D" id="1.10.30.50">
    <property type="match status" value="1"/>
</dbReference>
<dbReference type="GO" id="GO:0043596">
    <property type="term" value="C:nuclear replication fork"/>
    <property type="evidence" value="ECO:0007669"/>
    <property type="project" value="TreeGrafter"/>
</dbReference>
<evidence type="ECO:0000313" key="4">
    <source>
        <dbReference type="Proteomes" id="UP000722791"/>
    </source>
</evidence>
<dbReference type="GO" id="GO:0008270">
    <property type="term" value="F:zinc ion binding"/>
    <property type="evidence" value="ECO:0007669"/>
    <property type="project" value="InterPro"/>
</dbReference>
<evidence type="ECO:0000256" key="1">
    <source>
        <dbReference type="ARBA" id="ARBA00022801"/>
    </source>
</evidence>
<dbReference type="GO" id="GO:0031297">
    <property type="term" value="P:replication fork processing"/>
    <property type="evidence" value="ECO:0007669"/>
    <property type="project" value="TreeGrafter"/>
</dbReference>
<dbReference type="GO" id="GO:0016787">
    <property type="term" value="F:hydrolase activity"/>
    <property type="evidence" value="ECO:0007669"/>
    <property type="project" value="UniProtKB-KW"/>
</dbReference>
<dbReference type="PANTHER" id="PTHR45766:SF6">
    <property type="entry name" value="SWI_SNF-RELATED MATRIX-ASSOCIATED ACTIN-DEPENDENT REGULATOR OF CHROMATIN SUBFAMILY A-LIKE PROTEIN 1"/>
    <property type="match status" value="1"/>
</dbReference>
<reference evidence="3" key="1">
    <citation type="journal article" date="2021" name="Proc. Natl. Acad. Sci. U.S.A.">
        <title>Three genomes in the algal genus Volvox reveal the fate of a haploid sex-determining region after a transition to homothallism.</title>
        <authorList>
            <person name="Yamamoto K."/>
            <person name="Hamaji T."/>
            <person name="Kawai-Toyooka H."/>
            <person name="Matsuzaki R."/>
            <person name="Takahashi F."/>
            <person name="Nishimura Y."/>
            <person name="Kawachi M."/>
            <person name="Noguchi H."/>
            <person name="Minakuchi Y."/>
            <person name="Umen J.G."/>
            <person name="Toyoda A."/>
            <person name="Nozaki H."/>
        </authorList>
    </citation>
    <scope>NUCLEOTIDE SEQUENCE</scope>
    <source>
        <strain evidence="3">NIES-3785</strain>
    </source>
</reference>